<dbReference type="GO" id="GO:0000995">
    <property type="term" value="F:RNA polymerase III general transcription initiation factor activity"/>
    <property type="evidence" value="ECO:0007669"/>
    <property type="project" value="TreeGrafter"/>
</dbReference>
<feature type="region of interest" description="Disordered" evidence="10">
    <location>
        <begin position="594"/>
        <end position="629"/>
    </location>
</feature>
<dbReference type="GO" id="GO:0017025">
    <property type="term" value="F:TBP-class protein binding"/>
    <property type="evidence" value="ECO:0007669"/>
    <property type="project" value="InterPro"/>
</dbReference>
<feature type="domain" description="Cyclin-like" evidence="11">
    <location>
        <begin position="132"/>
        <end position="217"/>
    </location>
</feature>
<dbReference type="InterPro" id="IPR036915">
    <property type="entry name" value="Cyclin-like_sf"/>
</dbReference>
<evidence type="ECO:0000313" key="13">
    <source>
        <dbReference type="Proteomes" id="UP000265663"/>
    </source>
</evidence>
<evidence type="ECO:0000313" key="12">
    <source>
        <dbReference type="EMBL" id="RMZ71787.1"/>
    </source>
</evidence>
<proteinExistence type="inferred from homology"/>
<reference evidence="12 13" key="1">
    <citation type="journal article" date="2014" name="PLoS ONE">
        <title>De novo Genome Assembly of the Fungal Plant Pathogen Pyrenophora semeniperda.</title>
        <authorList>
            <person name="Soliai M.M."/>
            <person name="Meyer S.E."/>
            <person name="Udall J.A."/>
            <person name="Elzinga D.E."/>
            <person name="Hermansen R.A."/>
            <person name="Bodily P.M."/>
            <person name="Hart A.A."/>
            <person name="Coleman C.E."/>
        </authorList>
    </citation>
    <scope>NUCLEOTIDE SEQUENCE [LARGE SCALE GENOMIC DNA]</scope>
    <source>
        <strain evidence="12 13">CCB06</strain>
        <tissue evidence="12">Mycelium</tissue>
    </source>
</reference>
<comment type="subcellular location">
    <subcellularLocation>
        <location evidence="1">Nucleus</location>
    </subcellularLocation>
</comment>
<dbReference type="CDD" id="cd20554">
    <property type="entry name" value="CYCLIN_TFIIIB90_rpt2"/>
    <property type="match status" value="1"/>
</dbReference>
<feature type="compositionally biased region" description="Basic residues" evidence="10">
    <location>
        <begin position="599"/>
        <end position="608"/>
    </location>
</feature>
<protein>
    <submittedName>
        <fullName evidence="12">Transcription factor tfiiib complex subunit brf1</fullName>
    </submittedName>
</protein>
<evidence type="ECO:0000256" key="4">
    <source>
        <dbReference type="ARBA" id="ARBA00022771"/>
    </source>
</evidence>
<evidence type="ECO:0000256" key="9">
    <source>
        <dbReference type="ARBA" id="ARBA00023242"/>
    </source>
</evidence>
<feature type="compositionally biased region" description="Polar residues" evidence="10">
    <location>
        <begin position="401"/>
        <end position="417"/>
    </location>
</feature>
<feature type="compositionally biased region" description="Acidic residues" evidence="10">
    <location>
        <begin position="366"/>
        <end position="377"/>
    </location>
</feature>
<organism evidence="12 13">
    <name type="scientific">Pyrenophora seminiperda CCB06</name>
    <dbReference type="NCBI Taxonomy" id="1302712"/>
    <lineage>
        <taxon>Eukaryota</taxon>
        <taxon>Fungi</taxon>
        <taxon>Dikarya</taxon>
        <taxon>Ascomycota</taxon>
        <taxon>Pezizomycotina</taxon>
        <taxon>Dothideomycetes</taxon>
        <taxon>Pleosporomycetidae</taxon>
        <taxon>Pleosporales</taxon>
        <taxon>Pleosporineae</taxon>
        <taxon>Pleosporaceae</taxon>
        <taxon>Pyrenophora</taxon>
    </lineage>
</organism>
<feature type="compositionally biased region" description="Acidic residues" evidence="10">
    <location>
        <begin position="699"/>
        <end position="742"/>
    </location>
</feature>
<dbReference type="Pfam" id="PF00382">
    <property type="entry name" value="TFIIB"/>
    <property type="match status" value="2"/>
</dbReference>
<dbReference type="InterPro" id="IPR011665">
    <property type="entry name" value="BRF1_TBP-bd_dom"/>
</dbReference>
<evidence type="ECO:0000256" key="3">
    <source>
        <dbReference type="ARBA" id="ARBA00022723"/>
    </source>
</evidence>
<evidence type="ECO:0000256" key="6">
    <source>
        <dbReference type="ARBA" id="ARBA00023015"/>
    </source>
</evidence>
<dbReference type="AlphaFoldDB" id="A0A3M7MBC5"/>
<evidence type="ECO:0000256" key="7">
    <source>
        <dbReference type="ARBA" id="ARBA00023159"/>
    </source>
</evidence>
<dbReference type="Gene3D" id="1.20.5.650">
    <property type="entry name" value="Single helix bin"/>
    <property type="match status" value="1"/>
</dbReference>
<dbReference type="Proteomes" id="UP000265663">
    <property type="component" value="Unassembled WGS sequence"/>
</dbReference>
<keyword evidence="3" id="KW-0479">Metal-binding</keyword>
<dbReference type="Gene3D" id="1.10.472.10">
    <property type="entry name" value="Cyclin-like"/>
    <property type="match status" value="2"/>
</dbReference>
<dbReference type="InterPro" id="IPR013150">
    <property type="entry name" value="TFIIB_cyclin"/>
</dbReference>
<dbReference type="EMBL" id="KE747827">
    <property type="protein sequence ID" value="RMZ71787.1"/>
    <property type="molecule type" value="Genomic_DNA"/>
</dbReference>
<dbReference type="InterPro" id="IPR000812">
    <property type="entry name" value="TFIIB"/>
</dbReference>
<keyword evidence="4" id="KW-0863">Zinc-finger</keyword>
<keyword evidence="5" id="KW-0862">Zinc</keyword>
<keyword evidence="6" id="KW-0805">Transcription regulation</keyword>
<dbReference type="GO" id="GO:0005634">
    <property type="term" value="C:nucleus"/>
    <property type="evidence" value="ECO:0007669"/>
    <property type="project" value="UniProtKB-SubCell"/>
</dbReference>
<feature type="compositionally biased region" description="Low complexity" evidence="10">
    <location>
        <begin position="658"/>
        <end position="690"/>
    </location>
</feature>
<keyword evidence="13" id="KW-1185">Reference proteome</keyword>
<dbReference type="FunFam" id="1.10.472.10:FF:000002">
    <property type="entry name" value="Transcription factor IIIB 90 kDa subunit"/>
    <property type="match status" value="1"/>
</dbReference>
<evidence type="ECO:0000256" key="8">
    <source>
        <dbReference type="ARBA" id="ARBA00023163"/>
    </source>
</evidence>
<dbReference type="GO" id="GO:0097550">
    <property type="term" value="C:transcription preinitiation complex"/>
    <property type="evidence" value="ECO:0007669"/>
    <property type="project" value="TreeGrafter"/>
</dbReference>
<gene>
    <name evidence="12" type="ORF">GMOD_00006937</name>
</gene>
<dbReference type="GO" id="GO:0070897">
    <property type="term" value="P:transcription preinitiation complex assembly"/>
    <property type="evidence" value="ECO:0007669"/>
    <property type="project" value="InterPro"/>
</dbReference>
<dbReference type="GO" id="GO:0000126">
    <property type="term" value="C:transcription factor TFIIIB complex"/>
    <property type="evidence" value="ECO:0007669"/>
    <property type="project" value="TreeGrafter"/>
</dbReference>
<dbReference type="SMART" id="SM00385">
    <property type="entry name" value="CYCLIN"/>
    <property type="match status" value="2"/>
</dbReference>
<keyword evidence="8" id="KW-0804">Transcription</keyword>
<dbReference type="Pfam" id="PF07741">
    <property type="entry name" value="BRF1"/>
    <property type="match status" value="1"/>
</dbReference>
<accession>A0A3M7MBC5</accession>
<name>A0A3M7MBC5_9PLEO</name>
<dbReference type="OrthoDB" id="511529at2759"/>
<evidence type="ECO:0000256" key="5">
    <source>
        <dbReference type="ARBA" id="ARBA00022833"/>
    </source>
</evidence>
<comment type="similarity">
    <text evidence="2">Belongs to the TFIIB family.</text>
</comment>
<evidence type="ECO:0000259" key="11">
    <source>
        <dbReference type="SMART" id="SM00385"/>
    </source>
</evidence>
<sequence>MSAPSVARMQRGPRLSTLNRRDSYQYQSNATKRRAMPAPPPPKPVKRTYKCCDNPVIDTSDNNTMCYSCGFIHEESNQIVSEVTFGETAGGAAIVEGGYIGEDRRHANSMGGTMRGLGGMESREQAALNGKNAIQALGTALRQREAVIEQAFSWYKLAMNHRFIQGRRMRSVAAVSIYMAARRQHQNTLMLIDLAEKIQTNVWALGDTYKSFLEMLREKDPAQIVGNKAVQEMEPLMLKYCRKLEFGDDSHRVADDACKVLQRMKRDWMTDGRQPAGLCGACIIIAARMNNFRRTIREVVYVVKVADSTITSRLYEYKRTQSAALTVNQFREFAPRLKVKAQPPAIWRRAEKEERIEKRKRRLEEGGDAEADGENESENGHAQPGANTLPTRASKRRKSNDGSSQQATMQPTPAVTQDTGIAPELEAFDGNNEAFIESVASAVEEVEAGEAIDADFVMPKKRGRPPKKRTPVVIPEDDLEIEHEIESEVNKVIKNWEAVFKDMNSNEYHELLRRSGWSAAEMARAAYDRRDILPPANIDNVDISPDEFNDDPDVANCILSPDEVRRKEAIWITENEEWLRAQQEKMLKAELELAEDKPKKPKQKRKHHQMGDGSILEGQPAASAAEAAHRMLKKRAKGFSNHINYEKLKQLFPGGNGAASAAGSAGSGSAAPTPSASGASGSPAVSGGAPQVAATAVAEGDDEEEEEEEEEVVMQEEDEEDLEHNYLEDEDEGFGETENWDY</sequence>
<evidence type="ECO:0000256" key="2">
    <source>
        <dbReference type="ARBA" id="ARBA00010857"/>
    </source>
</evidence>
<dbReference type="GO" id="GO:0001006">
    <property type="term" value="F:RNA polymerase III type 3 promoter sequence-specific DNA binding"/>
    <property type="evidence" value="ECO:0007669"/>
    <property type="project" value="TreeGrafter"/>
</dbReference>
<dbReference type="PANTHER" id="PTHR11618:SF4">
    <property type="entry name" value="TRANSCRIPTION FACTOR IIIB 90 KDA SUBUNIT"/>
    <property type="match status" value="1"/>
</dbReference>
<feature type="domain" description="Cyclin-like" evidence="11">
    <location>
        <begin position="235"/>
        <end position="319"/>
    </location>
</feature>
<keyword evidence="7" id="KW-0010">Activator</keyword>
<dbReference type="InterPro" id="IPR013763">
    <property type="entry name" value="Cyclin-like_dom"/>
</dbReference>
<evidence type="ECO:0000256" key="10">
    <source>
        <dbReference type="SAM" id="MobiDB-lite"/>
    </source>
</evidence>
<feature type="region of interest" description="Disordered" evidence="10">
    <location>
        <begin position="358"/>
        <end position="417"/>
    </location>
</feature>
<dbReference type="SUPFAM" id="SSF47954">
    <property type="entry name" value="Cyclin-like"/>
    <property type="match status" value="2"/>
</dbReference>
<evidence type="ECO:0000256" key="1">
    <source>
        <dbReference type="ARBA" id="ARBA00004123"/>
    </source>
</evidence>
<keyword evidence="9" id="KW-0539">Nucleus</keyword>
<dbReference type="PANTHER" id="PTHR11618">
    <property type="entry name" value="TRANSCRIPTION INITIATION FACTOR IIB-RELATED"/>
    <property type="match status" value="1"/>
</dbReference>
<feature type="region of interest" description="Disordered" evidence="10">
    <location>
        <begin position="656"/>
        <end position="742"/>
    </location>
</feature>
<dbReference type="GO" id="GO:0008270">
    <property type="term" value="F:zinc ion binding"/>
    <property type="evidence" value="ECO:0007669"/>
    <property type="project" value="UniProtKB-KW"/>
</dbReference>
<feature type="region of interest" description="Disordered" evidence="10">
    <location>
        <begin position="1"/>
        <end position="46"/>
    </location>
</feature>